<evidence type="ECO:0000259" key="8">
    <source>
        <dbReference type="Pfam" id="PF14693"/>
    </source>
</evidence>
<sequence length="194" mass="21749">METLVINKRDKNSTHSARKVRRQGKVPGVMYGALMNNFLFEVSEMDLDKEIANHGEFGVVNVSLEGKEHKALIKEVQRDPFSKKVIHIDLEDINKDEKIETDIPIRFLNEDLISNYGGIVQKEKASIKVRCSVNNVPDHIDVSFKKDEIGTAIKVGDVEFGSEISVLDDVNSTVASISYVGTKAEETEKEKDTK</sequence>
<dbReference type="STRING" id="84698.SAMN04488528_1005133"/>
<dbReference type="InterPro" id="IPR029751">
    <property type="entry name" value="Ribosomal_L25_dom"/>
</dbReference>
<keyword evidence="4 5" id="KW-0687">Ribonucleoprotein</keyword>
<dbReference type="Gene3D" id="2.170.120.20">
    <property type="entry name" value="Ribosomal protein L25, beta domain"/>
    <property type="match status" value="1"/>
</dbReference>
<organism evidence="9 10">
    <name type="scientific">Clostridium frigidicarnis</name>
    <dbReference type="NCBI Taxonomy" id="84698"/>
    <lineage>
        <taxon>Bacteria</taxon>
        <taxon>Bacillati</taxon>
        <taxon>Bacillota</taxon>
        <taxon>Clostridia</taxon>
        <taxon>Eubacteriales</taxon>
        <taxon>Clostridiaceae</taxon>
        <taxon>Clostridium</taxon>
    </lineage>
</organism>
<dbReference type="InterPro" id="IPR020930">
    <property type="entry name" value="Ribosomal_uL5_bac-type"/>
</dbReference>
<reference evidence="9 10" key="1">
    <citation type="submission" date="2016-10" db="EMBL/GenBank/DDBJ databases">
        <authorList>
            <person name="de Groot N.N."/>
        </authorList>
    </citation>
    <scope>NUCLEOTIDE SEQUENCE [LARGE SCALE GENOMIC DNA]</scope>
    <source>
        <strain evidence="9 10">DSM 12271</strain>
    </source>
</reference>
<gene>
    <name evidence="5" type="primary">rplY</name>
    <name evidence="5" type="synonym">ctc</name>
    <name evidence="9" type="ORF">SAMN04488528_1005133</name>
</gene>
<accession>A0A1I0WJA8</accession>
<dbReference type="GO" id="GO:0022625">
    <property type="term" value="C:cytosolic large ribosomal subunit"/>
    <property type="evidence" value="ECO:0007669"/>
    <property type="project" value="TreeGrafter"/>
</dbReference>
<dbReference type="InterPro" id="IPR020056">
    <property type="entry name" value="Rbsml_bL25/Gln-tRNA_synth_N"/>
</dbReference>
<dbReference type="GO" id="GO:0006412">
    <property type="term" value="P:translation"/>
    <property type="evidence" value="ECO:0007669"/>
    <property type="project" value="UniProtKB-UniRule"/>
</dbReference>
<comment type="function">
    <text evidence="5">This is one of the proteins that binds to the 5S RNA in the ribosome where it forms part of the central protuberance.</text>
</comment>
<feature type="domain" description="Large ribosomal subunit protein bL25 L25" evidence="7">
    <location>
        <begin position="6"/>
        <end position="90"/>
    </location>
</feature>
<feature type="domain" description="Large ribosomal subunit protein bL25 beta" evidence="8">
    <location>
        <begin position="98"/>
        <end position="178"/>
    </location>
</feature>
<protein>
    <recommendedName>
        <fullName evidence="5">Large ribosomal subunit protein bL25</fullName>
    </recommendedName>
    <alternativeName>
        <fullName evidence="5">General stress protein CTC</fullName>
    </alternativeName>
</protein>
<dbReference type="InterPro" id="IPR037121">
    <property type="entry name" value="Ribosomal_bL25_C"/>
</dbReference>
<dbReference type="NCBIfam" id="TIGR00731">
    <property type="entry name" value="bL25_bact_ctc"/>
    <property type="match status" value="1"/>
</dbReference>
<dbReference type="CDD" id="cd00495">
    <property type="entry name" value="Ribosomal_L25_TL5_CTC"/>
    <property type="match status" value="1"/>
</dbReference>
<dbReference type="PANTHER" id="PTHR33284">
    <property type="entry name" value="RIBOSOMAL PROTEIN L25/GLN-TRNA SYNTHETASE, ANTI-CODON-BINDING DOMAIN-CONTAINING PROTEIN"/>
    <property type="match status" value="1"/>
</dbReference>
<keyword evidence="3 5" id="KW-0689">Ribosomal protein</keyword>
<dbReference type="Proteomes" id="UP000198619">
    <property type="component" value="Unassembled WGS sequence"/>
</dbReference>
<evidence type="ECO:0000313" key="9">
    <source>
        <dbReference type="EMBL" id="SFA88711.1"/>
    </source>
</evidence>
<evidence type="ECO:0000313" key="10">
    <source>
        <dbReference type="Proteomes" id="UP000198619"/>
    </source>
</evidence>
<evidence type="ECO:0000256" key="2">
    <source>
        <dbReference type="ARBA" id="ARBA00022884"/>
    </source>
</evidence>
<feature type="region of interest" description="Disordered" evidence="6">
    <location>
        <begin position="1"/>
        <end position="22"/>
    </location>
</feature>
<comment type="subunit">
    <text evidence="5">Part of the 50S ribosomal subunit; part of the 5S rRNA/L5/L18/L25 subcomplex. Contacts the 5S rRNA. Binds to the 5S rRNA independently of L5 and L18.</text>
</comment>
<dbReference type="EMBL" id="FOKI01000005">
    <property type="protein sequence ID" value="SFA88711.1"/>
    <property type="molecule type" value="Genomic_DNA"/>
</dbReference>
<evidence type="ECO:0000259" key="7">
    <source>
        <dbReference type="Pfam" id="PF01386"/>
    </source>
</evidence>
<dbReference type="GO" id="GO:0008097">
    <property type="term" value="F:5S rRNA binding"/>
    <property type="evidence" value="ECO:0007669"/>
    <property type="project" value="InterPro"/>
</dbReference>
<dbReference type="Pfam" id="PF01386">
    <property type="entry name" value="Ribosomal_L25p"/>
    <property type="match status" value="1"/>
</dbReference>
<dbReference type="InterPro" id="IPR001021">
    <property type="entry name" value="Ribosomal_bL25_long"/>
</dbReference>
<keyword evidence="1 5" id="KW-0699">rRNA-binding</keyword>
<name>A0A1I0WJA8_9CLOT</name>
<dbReference type="PANTHER" id="PTHR33284:SF1">
    <property type="entry name" value="RIBOSOMAL PROTEIN L25_GLN-TRNA SYNTHETASE, ANTI-CODON-BINDING DOMAIN-CONTAINING PROTEIN"/>
    <property type="match status" value="1"/>
</dbReference>
<dbReference type="SUPFAM" id="SSF50715">
    <property type="entry name" value="Ribosomal protein L25-like"/>
    <property type="match status" value="1"/>
</dbReference>
<dbReference type="Pfam" id="PF14693">
    <property type="entry name" value="Ribosomal_TL5_C"/>
    <property type="match status" value="1"/>
</dbReference>
<keyword evidence="10" id="KW-1185">Reference proteome</keyword>
<proteinExistence type="inferred from homology"/>
<evidence type="ECO:0000256" key="6">
    <source>
        <dbReference type="SAM" id="MobiDB-lite"/>
    </source>
</evidence>
<dbReference type="GO" id="GO:0003735">
    <property type="term" value="F:structural constituent of ribosome"/>
    <property type="evidence" value="ECO:0007669"/>
    <property type="project" value="InterPro"/>
</dbReference>
<dbReference type="OrthoDB" id="9790002at2"/>
<dbReference type="HAMAP" id="MF_01334">
    <property type="entry name" value="Ribosomal_bL25_CTC"/>
    <property type="match status" value="1"/>
</dbReference>
<evidence type="ECO:0000256" key="4">
    <source>
        <dbReference type="ARBA" id="ARBA00023274"/>
    </source>
</evidence>
<dbReference type="Gene3D" id="2.40.240.10">
    <property type="entry name" value="Ribosomal Protein L25, Chain P"/>
    <property type="match status" value="1"/>
</dbReference>
<comment type="similarity">
    <text evidence="5">Belongs to the bacterial ribosomal protein bL25 family. CTC subfamily.</text>
</comment>
<evidence type="ECO:0000256" key="5">
    <source>
        <dbReference type="HAMAP-Rule" id="MF_01334"/>
    </source>
</evidence>
<dbReference type="RefSeq" id="WP_090039246.1">
    <property type="nucleotide sequence ID" value="NZ_FOKI01000005.1"/>
</dbReference>
<keyword evidence="2 5" id="KW-0694">RNA-binding</keyword>
<evidence type="ECO:0000256" key="1">
    <source>
        <dbReference type="ARBA" id="ARBA00022730"/>
    </source>
</evidence>
<evidence type="ECO:0000256" key="3">
    <source>
        <dbReference type="ARBA" id="ARBA00022980"/>
    </source>
</evidence>
<dbReference type="InterPro" id="IPR011035">
    <property type="entry name" value="Ribosomal_bL25/Gln-tRNA_synth"/>
</dbReference>
<dbReference type="AlphaFoldDB" id="A0A1I0WJA8"/>
<dbReference type="InterPro" id="IPR020057">
    <property type="entry name" value="Ribosomal_bL25_b-dom"/>
</dbReference>